<evidence type="ECO:0000256" key="6">
    <source>
        <dbReference type="ARBA" id="ARBA00022723"/>
    </source>
</evidence>
<evidence type="ECO:0000313" key="14">
    <source>
        <dbReference type="EMBL" id="AOV17353.1"/>
    </source>
</evidence>
<feature type="binding site" evidence="12">
    <location>
        <position position="234"/>
    </location>
    <ligand>
        <name>Zn(2+)</name>
        <dbReference type="ChEBI" id="CHEBI:29105"/>
    </ligand>
</feature>
<keyword evidence="7 12" id="KW-0547">Nucleotide-binding</keyword>
<keyword evidence="6 12" id="KW-0479">Metal-binding</keyword>
<feature type="binding site" evidence="12">
    <location>
        <position position="209"/>
    </location>
    <ligand>
        <name>Zn(2+)</name>
        <dbReference type="ChEBI" id="CHEBI:29105"/>
    </ligand>
</feature>
<feature type="binding site" evidence="12">
    <location>
        <position position="28"/>
    </location>
    <ligand>
        <name>Zn(2+)</name>
        <dbReference type="ChEBI" id="CHEBI:29105"/>
    </ligand>
</feature>
<dbReference type="KEGG" id="aaeo:BJI67_10050"/>
<keyword evidence="5 12" id="KW-0436">Ligase</keyword>
<keyword evidence="4 12" id="KW-0963">Cytoplasm</keyword>
<dbReference type="PANTHER" id="PTHR10890">
    <property type="entry name" value="CYSTEINYL-TRNA SYNTHETASE"/>
    <property type="match status" value="1"/>
</dbReference>
<organism evidence="14 15">
    <name type="scientific">Acidihalobacter aeolianus</name>
    <dbReference type="NCBI Taxonomy" id="2792603"/>
    <lineage>
        <taxon>Bacteria</taxon>
        <taxon>Pseudomonadati</taxon>
        <taxon>Pseudomonadota</taxon>
        <taxon>Gammaproteobacteria</taxon>
        <taxon>Chromatiales</taxon>
        <taxon>Ectothiorhodospiraceae</taxon>
        <taxon>Acidihalobacter</taxon>
    </lineage>
</organism>
<gene>
    <name evidence="12" type="primary">cysS</name>
    <name evidence="14" type="ORF">BJI67_10050</name>
</gene>
<evidence type="ECO:0000256" key="1">
    <source>
        <dbReference type="ARBA" id="ARBA00004496"/>
    </source>
</evidence>
<dbReference type="Gene3D" id="1.20.120.1910">
    <property type="entry name" value="Cysteine-tRNA ligase, C-terminal anti-codon recognition domain"/>
    <property type="match status" value="1"/>
</dbReference>
<dbReference type="InterPro" id="IPR009080">
    <property type="entry name" value="tRNAsynth_Ia_anticodon-bd"/>
</dbReference>
<dbReference type="PANTHER" id="PTHR10890:SF3">
    <property type="entry name" value="CYSTEINE--TRNA LIGASE, CYTOPLASMIC"/>
    <property type="match status" value="1"/>
</dbReference>
<dbReference type="SMART" id="SM00840">
    <property type="entry name" value="DALR_2"/>
    <property type="match status" value="1"/>
</dbReference>
<dbReference type="CDD" id="cd00672">
    <property type="entry name" value="CysRS_core"/>
    <property type="match status" value="1"/>
</dbReference>
<proteinExistence type="inferred from homology"/>
<evidence type="ECO:0000256" key="9">
    <source>
        <dbReference type="ARBA" id="ARBA00022840"/>
    </source>
</evidence>
<evidence type="ECO:0000256" key="2">
    <source>
        <dbReference type="ARBA" id="ARBA00005594"/>
    </source>
</evidence>
<dbReference type="SUPFAM" id="SSF52374">
    <property type="entry name" value="Nucleotidylyl transferase"/>
    <property type="match status" value="1"/>
</dbReference>
<reference evidence="14 15" key="1">
    <citation type="submission" date="2016-09" db="EMBL/GenBank/DDBJ databases">
        <title>Acidihalobacter prosperus V6 (DSM14174).</title>
        <authorList>
            <person name="Khaleque H.N."/>
            <person name="Ramsay J.P."/>
            <person name="Murphy R.J.T."/>
            <person name="Kaksonen A.H."/>
            <person name="Boxall N.J."/>
            <person name="Watkin E.L.J."/>
        </authorList>
    </citation>
    <scope>NUCLEOTIDE SEQUENCE [LARGE SCALE GENOMIC DNA]</scope>
    <source>
        <strain evidence="14 15">V6</strain>
    </source>
</reference>
<dbReference type="Pfam" id="PF09190">
    <property type="entry name" value="DALR_2"/>
    <property type="match status" value="1"/>
</dbReference>
<keyword evidence="8 12" id="KW-0862">Zinc</keyword>
<dbReference type="InterPro" id="IPR015273">
    <property type="entry name" value="Cys-tRNA-synt_Ia_DALR"/>
</dbReference>
<protein>
    <recommendedName>
        <fullName evidence="12">Cysteine--tRNA ligase</fullName>
        <ecNumber evidence="12">6.1.1.16</ecNumber>
    </recommendedName>
    <alternativeName>
        <fullName evidence="12">Cysteinyl-tRNA synthetase</fullName>
        <shortName evidence="12">CysRS</shortName>
    </alternativeName>
</protein>
<feature type="binding site" evidence="12">
    <location>
        <position position="269"/>
    </location>
    <ligand>
        <name>ATP</name>
        <dbReference type="ChEBI" id="CHEBI:30616"/>
    </ligand>
</feature>
<dbReference type="GO" id="GO:0005524">
    <property type="term" value="F:ATP binding"/>
    <property type="evidence" value="ECO:0007669"/>
    <property type="project" value="UniProtKB-UniRule"/>
</dbReference>
<feature type="short sequence motif" description="'HIGH' region" evidence="12">
    <location>
        <begin position="30"/>
        <end position="40"/>
    </location>
</feature>
<dbReference type="EMBL" id="CP017448">
    <property type="protein sequence ID" value="AOV17353.1"/>
    <property type="molecule type" value="Genomic_DNA"/>
</dbReference>
<dbReference type="InterPro" id="IPR024909">
    <property type="entry name" value="Cys-tRNA/MSH_ligase"/>
</dbReference>
<dbReference type="InterPro" id="IPR032678">
    <property type="entry name" value="tRNA-synt_1_cat_dom"/>
</dbReference>
<dbReference type="AlphaFoldDB" id="A0A1D8K8Q5"/>
<dbReference type="GO" id="GO:0008270">
    <property type="term" value="F:zinc ion binding"/>
    <property type="evidence" value="ECO:0007669"/>
    <property type="project" value="UniProtKB-UniRule"/>
</dbReference>
<keyword evidence="9 12" id="KW-0067">ATP-binding</keyword>
<comment type="subunit">
    <text evidence="3 12">Monomer.</text>
</comment>
<keyword evidence="11 12" id="KW-0030">Aminoacyl-tRNA synthetase</keyword>
<accession>A0A1D8K8Q5</accession>
<dbReference type="NCBIfam" id="TIGR00435">
    <property type="entry name" value="cysS"/>
    <property type="match status" value="1"/>
</dbReference>
<dbReference type="EC" id="6.1.1.16" evidence="12"/>
<dbReference type="Pfam" id="PF01406">
    <property type="entry name" value="tRNA-synt_1e"/>
    <property type="match status" value="1"/>
</dbReference>
<evidence type="ECO:0000256" key="10">
    <source>
        <dbReference type="ARBA" id="ARBA00022917"/>
    </source>
</evidence>
<dbReference type="RefSeq" id="WP_070072906.1">
    <property type="nucleotide sequence ID" value="NZ_CP017448.1"/>
</dbReference>
<dbReference type="InterPro" id="IPR015803">
    <property type="entry name" value="Cys-tRNA-ligase"/>
</dbReference>
<evidence type="ECO:0000256" key="4">
    <source>
        <dbReference type="ARBA" id="ARBA00022490"/>
    </source>
</evidence>
<dbReference type="HAMAP" id="MF_00041">
    <property type="entry name" value="Cys_tRNA_synth"/>
    <property type="match status" value="1"/>
</dbReference>
<keyword evidence="10 12" id="KW-0648">Protein biosynthesis</keyword>
<evidence type="ECO:0000256" key="5">
    <source>
        <dbReference type="ARBA" id="ARBA00022598"/>
    </source>
</evidence>
<dbReference type="Gene3D" id="3.40.50.620">
    <property type="entry name" value="HUPs"/>
    <property type="match status" value="1"/>
</dbReference>
<evidence type="ECO:0000256" key="3">
    <source>
        <dbReference type="ARBA" id="ARBA00011245"/>
    </source>
</evidence>
<evidence type="ECO:0000259" key="13">
    <source>
        <dbReference type="SMART" id="SM00840"/>
    </source>
</evidence>
<dbReference type="GO" id="GO:0004817">
    <property type="term" value="F:cysteine-tRNA ligase activity"/>
    <property type="evidence" value="ECO:0007669"/>
    <property type="project" value="UniProtKB-UniRule"/>
</dbReference>
<comment type="subcellular location">
    <subcellularLocation>
        <location evidence="1 12">Cytoplasm</location>
    </subcellularLocation>
</comment>
<dbReference type="FunFam" id="3.40.50.620:FF:000009">
    <property type="entry name" value="Cysteine--tRNA ligase"/>
    <property type="match status" value="1"/>
</dbReference>
<evidence type="ECO:0000256" key="8">
    <source>
        <dbReference type="ARBA" id="ARBA00022833"/>
    </source>
</evidence>
<evidence type="ECO:0000256" key="12">
    <source>
        <dbReference type="HAMAP-Rule" id="MF_00041"/>
    </source>
</evidence>
<comment type="similarity">
    <text evidence="2 12">Belongs to the class-I aminoacyl-tRNA synthetase family.</text>
</comment>
<dbReference type="InterPro" id="IPR056411">
    <property type="entry name" value="CysS_C"/>
</dbReference>
<feature type="short sequence motif" description="'KMSKS' region" evidence="12">
    <location>
        <begin position="266"/>
        <end position="270"/>
    </location>
</feature>
<comment type="catalytic activity">
    <reaction evidence="12">
        <text>tRNA(Cys) + L-cysteine + ATP = L-cysteinyl-tRNA(Cys) + AMP + diphosphate</text>
        <dbReference type="Rhea" id="RHEA:17773"/>
        <dbReference type="Rhea" id="RHEA-COMP:9661"/>
        <dbReference type="Rhea" id="RHEA-COMP:9679"/>
        <dbReference type="ChEBI" id="CHEBI:30616"/>
        <dbReference type="ChEBI" id="CHEBI:33019"/>
        <dbReference type="ChEBI" id="CHEBI:35235"/>
        <dbReference type="ChEBI" id="CHEBI:78442"/>
        <dbReference type="ChEBI" id="CHEBI:78517"/>
        <dbReference type="ChEBI" id="CHEBI:456215"/>
        <dbReference type="EC" id="6.1.1.16"/>
    </reaction>
</comment>
<dbReference type="SUPFAM" id="SSF47323">
    <property type="entry name" value="Anticodon-binding domain of a subclass of class I aminoacyl-tRNA synthetases"/>
    <property type="match status" value="1"/>
</dbReference>
<keyword evidence="15" id="KW-1185">Reference proteome</keyword>
<dbReference type="InterPro" id="IPR014729">
    <property type="entry name" value="Rossmann-like_a/b/a_fold"/>
</dbReference>
<comment type="cofactor">
    <cofactor evidence="12">
        <name>Zn(2+)</name>
        <dbReference type="ChEBI" id="CHEBI:29105"/>
    </cofactor>
    <text evidence="12">Binds 1 zinc ion per subunit.</text>
</comment>
<dbReference type="PRINTS" id="PR00983">
    <property type="entry name" value="TRNASYNTHCYS"/>
</dbReference>
<feature type="domain" description="Cysteinyl-tRNA synthetase class Ia DALR" evidence="13">
    <location>
        <begin position="343"/>
        <end position="404"/>
    </location>
</feature>
<dbReference type="GO" id="GO:0006423">
    <property type="term" value="P:cysteinyl-tRNA aminoacylation"/>
    <property type="evidence" value="ECO:0007669"/>
    <property type="project" value="UniProtKB-UniRule"/>
</dbReference>
<evidence type="ECO:0000313" key="15">
    <source>
        <dbReference type="Proteomes" id="UP000095342"/>
    </source>
</evidence>
<sequence length="465" mass="52066">MLKIYNTLTRSKDDFVPIEEGRVRMYVCGMTVYDYCHVGHGRMLVVFDTVVRYLRRLGYDVTYVRNITDIDDKIIRRAHENGESIGALTERFIQAMHEDLGALGVQPPDLEPRATQSIDEIIALIETLIEKGYAYRADNGDVYYDVSRFEHYGQLSGKDPHDLRAGARVDVVEAKDDPLDFVLWKAAKPGEPAWASPWGEGRPGWHIECSAMSIHALGPHFDIHGGGLDLQFPHHENEIAQSEAATCQHFVNYWMHNGFVRINEEKMSKSLGNFFSLREMLARYRPEAVRYFLLSSHYRSSLNYTDEQLDAANAALTRLYTAMRGVVPAANVSPRVRETYESRFFAAMDDDFNTPVAIAVLFDLVRALNKARDESVAVTAELAALLREMGGVLGLLQSPPEAYLQGTSDAFGVISDEAIDALLEARRAARAARDFARADEIRDELAAAGVLLEDGPTGTTWRRGG</sequence>
<feature type="binding site" evidence="12">
    <location>
        <position position="238"/>
    </location>
    <ligand>
        <name>Zn(2+)</name>
        <dbReference type="ChEBI" id="CHEBI:29105"/>
    </ligand>
</feature>
<dbReference type="Pfam" id="PF23493">
    <property type="entry name" value="CysS_C"/>
    <property type="match status" value="1"/>
</dbReference>
<dbReference type="CDD" id="cd07963">
    <property type="entry name" value="Anticodon_Ia_Cys"/>
    <property type="match status" value="1"/>
</dbReference>
<dbReference type="GO" id="GO:0005829">
    <property type="term" value="C:cytosol"/>
    <property type="evidence" value="ECO:0007669"/>
    <property type="project" value="TreeGrafter"/>
</dbReference>
<dbReference type="Proteomes" id="UP000095342">
    <property type="component" value="Chromosome"/>
</dbReference>
<evidence type="ECO:0000256" key="11">
    <source>
        <dbReference type="ARBA" id="ARBA00023146"/>
    </source>
</evidence>
<evidence type="ECO:0000256" key="7">
    <source>
        <dbReference type="ARBA" id="ARBA00022741"/>
    </source>
</evidence>
<name>A0A1D8K8Q5_9GAMM</name>